<organism evidence="5 6">
    <name type="scientific">Methylopila musalis</name>
    <dbReference type="NCBI Taxonomy" id="1134781"/>
    <lineage>
        <taxon>Bacteria</taxon>
        <taxon>Pseudomonadati</taxon>
        <taxon>Pseudomonadota</taxon>
        <taxon>Alphaproteobacteria</taxon>
        <taxon>Hyphomicrobiales</taxon>
        <taxon>Methylopilaceae</taxon>
        <taxon>Methylopila</taxon>
    </lineage>
</organism>
<keyword evidence="1" id="KW-0805">Transcription regulation</keyword>
<evidence type="ECO:0000313" key="5">
    <source>
        <dbReference type="EMBL" id="MFD1330448.1"/>
    </source>
</evidence>
<reference evidence="6" key="1">
    <citation type="journal article" date="2019" name="Int. J. Syst. Evol. Microbiol.">
        <title>The Global Catalogue of Microorganisms (GCM) 10K type strain sequencing project: providing services to taxonomists for standard genome sequencing and annotation.</title>
        <authorList>
            <consortium name="The Broad Institute Genomics Platform"/>
            <consortium name="The Broad Institute Genome Sequencing Center for Infectious Disease"/>
            <person name="Wu L."/>
            <person name="Ma J."/>
        </authorList>
    </citation>
    <scope>NUCLEOTIDE SEQUENCE [LARGE SCALE GENOMIC DNA]</scope>
    <source>
        <strain evidence="6">CCUG 61696</strain>
    </source>
</reference>
<dbReference type="InterPro" id="IPR036388">
    <property type="entry name" value="WH-like_DNA-bd_sf"/>
</dbReference>
<evidence type="ECO:0000313" key="6">
    <source>
        <dbReference type="Proteomes" id="UP001597171"/>
    </source>
</evidence>
<evidence type="ECO:0000256" key="1">
    <source>
        <dbReference type="ARBA" id="ARBA00023015"/>
    </source>
</evidence>
<dbReference type="Gene3D" id="1.10.10.10">
    <property type="entry name" value="Winged helix-like DNA-binding domain superfamily/Winged helix DNA-binding domain"/>
    <property type="match status" value="1"/>
</dbReference>
<evidence type="ECO:0000259" key="4">
    <source>
        <dbReference type="PROSITE" id="PS51118"/>
    </source>
</evidence>
<dbReference type="SUPFAM" id="SSF46785">
    <property type="entry name" value="Winged helix' DNA-binding domain"/>
    <property type="match status" value="1"/>
</dbReference>
<evidence type="ECO:0000256" key="2">
    <source>
        <dbReference type="ARBA" id="ARBA00023125"/>
    </source>
</evidence>
<evidence type="ECO:0000256" key="3">
    <source>
        <dbReference type="ARBA" id="ARBA00023163"/>
    </source>
</evidence>
<dbReference type="Proteomes" id="UP001597171">
    <property type="component" value="Unassembled WGS sequence"/>
</dbReference>
<gene>
    <name evidence="5" type="ORF">ACFQ4O_00345</name>
</gene>
<dbReference type="EMBL" id="JBHTMX010000001">
    <property type="protein sequence ID" value="MFD1330448.1"/>
    <property type="molecule type" value="Genomic_DNA"/>
</dbReference>
<keyword evidence="6" id="KW-1185">Reference proteome</keyword>
<dbReference type="RefSeq" id="WP_378773579.1">
    <property type="nucleotide sequence ID" value="NZ_JBHTMX010000001.1"/>
</dbReference>
<dbReference type="Pfam" id="PF01638">
    <property type="entry name" value="HxlR"/>
    <property type="match status" value="1"/>
</dbReference>
<feature type="domain" description="HTH hxlR-type" evidence="4">
    <location>
        <begin position="19"/>
        <end position="117"/>
    </location>
</feature>
<dbReference type="InterPro" id="IPR011991">
    <property type="entry name" value="ArsR-like_HTH"/>
</dbReference>
<dbReference type="PROSITE" id="PS51118">
    <property type="entry name" value="HTH_HXLR"/>
    <property type="match status" value="1"/>
</dbReference>
<sequence>MNTRLGILPPGGANFSQPCVVRDVLDRVGDQWSLLVLAHLGEQSMRFNALHRAIGDISKQVLSRTLRKLEEDGLVTRTVHASTPPRVDYALSAMGQSFLTPLKTLMDWADDHHLAILDARANFQATRTDD</sequence>
<dbReference type="PANTHER" id="PTHR33204:SF39">
    <property type="entry name" value="TRANSCRIPTIONAL REGULATORY PROTEIN"/>
    <property type="match status" value="1"/>
</dbReference>
<name>A0ABW3Z2G2_9HYPH</name>
<dbReference type="CDD" id="cd00090">
    <property type="entry name" value="HTH_ARSR"/>
    <property type="match status" value="1"/>
</dbReference>
<accession>A0ABW3Z2G2</accession>
<dbReference type="PANTHER" id="PTHR33204">
    <property type="entry name" value="TRANSCRIPTIONAL REGULATOR, MARR FAMILY"/>
    <property type="match status" value="1"/>
</dbReference>
<proteinExistence type="predicted"/>
<protein>
    <submittedName>
        <fullName evidence="5">Winged helix-turn-helix transcriptional regulator</fullName>
    </submittedName>
</protein>
<dbReference type="InterPro" id="IPR036390">
    <property type="entry name" value="WH_DNA-bd_sf"/>
</dbReference>
<dbReference type="InterPro" id="IPR002577">
    <property type="entry name" value="HTH_HxlR"/>
</dbReference>
<comment type="caution">
    <text evidence="5">The sequence shown here is derived from an EMBL/GenBank/DDBJ whole genome shotgun (WGS) entry which is preliminary data.</text>
</comment>
<keyword evidence="2" id="KW-0238">DNA-binding</keyword>
<keyword evidence="3" id="KW-0804">Transcription</keyword>